<feature type="domain" description="Exocyst complex component Sec8 N-terminal" evidence="6">
    <location>
        <begin position="214"/>
        <end position="351"/>
    </location>
</feature>
<dbReference type="HOGENOM" id="CLU_004025_1_0_1"/>
<feature type="compositionally biased region" description="Low complexity" evidence="5">
    <location>
        <begin position="453"/>
        <end position="466"/>
    </location>
</feature>
<feature type="compositionally biased region" description="Polar residues" evidence="5">
    <location>
        <begin position="125"/>
        <end position="134"/>
    </location>
</feature>
<dbReference type="Pfam" id="PF20652">
    <property type="entry name" value="Sec8_C"/>
    <property type="match status" value="1"/>
</dbReference>
<dbReference type="GO" id="GO:0090522">
    <property type="term" value="P:vesicle tethering involved in exocytosis"/>
    <property type="evidence" value="ECO:0007669"/>
    <property type="project" value="UniProtKB-UniRule"/>
</dbReference>
<dbReference type="PANTHER" id="PTHR14146:SF0">
    <property type="entry name" value="EXOCYST COMPLEX COMPONENT 4"/>
    <property type="match status" value="1"/>
</dbReference>
<dbReference type="InterPro" id="IPR007191">
    <property type="entry name" value="Sec8_exocyst_N"/>
</dbReference>
<feature type="domain" description="Exocyst complex component Sec8 middle helical bundle" evidence="7">
    <location>
        <begin position="532"/>
        <end position="836"/>
    </location>
</feature>
<feature type="compositionally biased region" description="Basic and acidic residues" evidence="5">
    <location>
        <begin position="179"/>
        <end position="190"/>
    </location>
</feature>
<organism evidence="8 9">
    <name type="scientific">Piloderma croceum (strain F 1598)</name>
    <dbReference type="NCBI Taxonomy" id="765440"/>
    <lineage>
        <taxon>Eukaryota</taxon>
        <taxon>Fungi</taxon>
        <taxon>Dikarya</taxon>
        <taxon>Basidiomycota</taxon>
        <taxon>Agaricomycotina</taxon>
        <taxon>Agaricomycetes</taxon>
        <taxon>Agaricomycetidae</taxon>
        <taxon>Atheliales</taxon>
        <taxon>Atheliaceae</taxon>
        <taxon>Piloderma</taxon>
    </lineage>
</organism>
<dbReference type="GO" id="GO:0015031">
    <property type="term" value="P:protein transport"/>
    <property type="evidence" value="ECO:0007669"/>
    <property type="project" value="UniProtKB-KW"/>
</dbReference>
<feature type="compositionally biased region" description="Polar residues" evidence="5">
    <location>
        <begin position="83"/>
        <end position="96"/>
    </location>
</feature>
<dbReference type="GO" id="GO:0006612">
    <property type="term" value="P:protein targeting to membrane"/>
    <property type="evidence" value="ECO:0007669"/>
    <property type="project" value="UniProtKB-UniRule"/>
</dbReference>
<dbReference type="FunCoup" id="A0A0C3GD30">
    <property type="interactions" value="28"/>
</dbReference>
<dbReference type="InterPro" id="IPR048630">
    <property type="entry name" value="Sec8_M"/>
</dbReference>
<evidence type="ECO:0000256" key="4">
    <source>
        <dbReference type="RuleBase" id="RU367079"/>
    </source>
</evidence>
<evidence type="ECO:0000313" key="9">
    <source>
        <dbReference type="Proteomes" id="UP000054166"/>
    </source>
</evidence>
<dbReference type="STRING" id="765440.A0A0C3GD30"/>
<protein>
    <recommendedName>
        <fullName evidence="4">Exocyst complex component Sec8</fullName>
    </recommendedName>
</protein>
<evidence type="ECO:0000256" key="3">
    <source>
        <dbReference type="ARBA" id="ARBA00022927"/>
    </source>
</evidence>
<dbReference type="PANTHER" id="PTHR14146">
    <property type="entry name" value="EXOCYST COMPLEX COMPONENT 4"/>
    <property type="match status" value="1"/>
</dbReference>
<dbReference type="OrthoDB" id="272977at2759"/>
<name>A0A0C3GD30_PILCF</name>
<feature type="region of interest" description="Disordered" evidence="5">
    <location>
        <begin position="161"/>
        <end position="190"/>
    </location>
</feature>
<keyword evidence="9" id="KW-1185">Reference proteome</keyword>
<evidence type="ECO:0000259" key="7">
    <source>
        <dbReference type="Pfam" id="PF20652"/>
    </source>
</evidence>
<dbReference type="Proteomes" id="UP000054166">
    <property type="component" value="Unassembled WGS sequence"/>
</dbReference>
<evidence type="ECO:0000259" key="6">
    <source>
        <dbReference type="Pfam" id="PF04048"/>
    </source>
</evidence>
<dbReference type="GO" id="GO:0000145">
    <property type="term" value="C:exocyst"/>
    <property type="evidence" value="ECO:0007669"/>
    <property type="project" value="UniProtKB-UniRule"/>
</dbReference>
<keyword evidence="3 4" id="KW-0653">Protein transport</keyword>
<evidence type="ECO:0000256" key="5">
    <source>
        <dbReference type="SAM" id="MobiDB-lite"/>
    </source>
</evidence>
<accession>A0A0C3GD30</accession>
<comment type="function">
    <text evidence="4">Component of the exocyst complex involved in the docking of exocytic vesicles with fusion sites on the plasma membrane.</text>
</comment>
<dbReference type="Pfam" id="PF04048">
    <property type="entry name" value="Sec8_N"/>
    <property type="match status" value="1"/>
</dbReference>
<feature type="compositionally biased region" description="Polar residues" evidence="5">
    <location>
        <begin position="1"/>
        <end position="13"/>
    </location>
</feature>
<feature type="compositionally biased region" description="Polar residues" evidence="5">
    <location>
        <begin position="31"/>
        <end position="56"/>
    </location>
</feature>
<keyword evidence="2 4" id="KW-0268">Exocytosis</keyword>
<keyword evidence="1 4" id="KW-0813">Transport</keyword>
<dbReference type="InterPro" id="IPR039682">
    <property type="entry name" value="Sec8/EXOC4"/>
</dbReference>
<comment type="similarity">
    <text evidence="4">Belongs to the SEC8 family.</text>
</comment>
<dbReference type="InParanoid" id="A0A0C3GD30"/>
<gene>
    <name evidence="8" type="ORF">PILCRDRAFT_813495</name>
</gene>
<sequence length="1309" mass="145660">MSRQQAPFPTSSARRPRSPAQANGYDAESTPFPSTRPLQISRPSRPHTPSNSSLMNGSPRGQGAVSPSGPSRPQRSELRSRQVSEYSNSDQTSGSSRPRRTADRESVSTTRSDASLGNAYRKRTGSPSTTTRANPKSKGNVPVETSPISPSSMAAIMAFQNAGQRKRAQTNGSDDYEYEREKKREREQEMLMQQRIREKAPGRRPNGKARAGDIDAVLDQIKDEWDFVVDPDFNNVDLALQLLDDSSLGKDMESFSRTKRILSKALKGSVDKHARAFNNSLAHHASLLNHLGVTQTQISDTRTSLQEAKESLSNKRADLVQLWSRGQTLEEMMRILDQIEYLKSVPDVLETLMSEKRLLQASVLLVRSLKTINKSDMVEIGAVADLRSYLIGQETALREILVDELHAHLYLKSFWCESRWAIYTPNQQAFPKVEFEDEPLHSEPPKVPPQSPTTPSTPSIPGSHSSRLSRFLNDLTLRPNDPPHDLNDTSIHSTVPGQGPAAPGMPFAPSFSSLANIPSSISAAQMAQTMRNPESDSFAYIETLLESLAVLGKLGSALDIVAQRLPGEIFALVETTLDEVAERAEYGRRGSVVMAGGTTSRSDGVYIFTHGDGGHGVSGSIGSAITPQGGFLNASSLRLAALESSAKRVDHETLKDFFWTVYSKLDAITQGLRVVYEVSNRIGSRRDFKDSSGAKPGTLFPLAEVWMPVQAEVRTLLYDYLTDEEQGSVSGRNPISSINEILRDGKFARDRTKPVFRFADTDMKFTNKALRRHEDELTRVLKDTMPGLVQGISESNVQTTLSNVGTDDRVLGAGHHHRLLIKPDAFHVSILFQPTLAFLDRVAEVLPSGVESARSSSAVLDEFVLKVYLPQLEEKVSELFHQAVTGPDAFQADPSSSRLSPEPLVKASTQLMALINSLCAMLRITPFHRENYSRLILGVIIQFYQRCSDRFHDLVSVQSVDENEADIRLALSAQWAQRSEMSPCLLELSSAMESDTIQQHQMCRQETHLELQLLGQGTVTKGDMVASPRNLSALGSLYRSVTWFSTELNVLRSSPEVALSPITPRKLEPISATTPYTPFLPLTLQVLPNEQLQLPLSQPMALRFQALLKTYEQLAEIILHSIRIEMRCRTIHFLDVAMRHGNYCIDHEAGEPDPHVIDLNAELGQCDDFISTTLPKKEQRFVFVGLGHLMEHLLISNARHLRQANAFGVKKIMRNILALQQSIKTITNEQKNTEFERAKRYYNLFFMSPPDMLDSIREKQLFSFDEYKTMLDLQCGVQGQSDATQATDRNYSMYVIDLHGLELESSGDS</sequence>
<evidence type="ECO:0000256" key="1">
    <source>
        <dbReference type="ARBA" id="ARBA00022448"/>
    </source>
</evidence>
<reference evidence="8 9" key="1">
    <citation type="submission" date="2014-04" db="EMBL/GenBank/DDBJ databases">
        <authorList>
            <consortium name="DOE Joint Genome Institute"/>
            <person name="Kuo A."/>
            <person name="Tarkka M."/>
            <person name="Buscot F."/>
            <person name="Kohler A."/>
            <person name="Nagy L.G."/>
            <person name="Floudas D."/>
            <person name="Copeland A."/>
            <person name="Barry K.W."/>
            <person name="Cichocki N."/>
            <person name="Veneault-Fourrey C."/>
            <person name="LaButti K."/>
            <person name="Lindquist E.A."/>
            <person name="Lipzen A."/>
            <person name="Lundell T."/>
            <person name="Morin E."/>
            <person name="Murat C."/>
            <person name="Sun H."/>
            <person name="Tunlid A."/>
            <person name="Henrissat B."/>
            <person name="Grigoriev I.V."/>
            <person name="Hibbett D.S."/>
            <person name="Martin F."/>
            <person name="Nordberg H.P."/>
            <person name="Cantor M.N."/>
            <person name="Hua S.X."/>
        </authorList>
    </citation>
    <scope>NUCLEOTIDE SEQUENCE [LARGE SCALE GENOMIC DNA]</scope>
    <source>
        <strain evidence="8 9">F 1598</strain>
    </source>
</reference>
<dbReference type="GO" id="GO:0006904">
    <property type="term" value="P:vesicle docking involved in exocytosis"/>
    <property type="evidence" value="ECO:0007669"/>
    <property type="project" value="InterPro"/>
</dbReference>
<reference evidence="9" key="2">
    <citation type="submission" date="2015-01" db="EMBL/GenBank/DDBJ databases">
        <title>Evolutionary Origins and Diversification of the Mycorrhizal Mutualists.</title>
        <authorList>
            <consortium name="DOE Joint Genome Institute"/>
            <consortium name="Mycorrhizal Genomics Consortium"/>
            <person name="Kohler A."/>
            <person name="Kuo A."/>
            <person name="Nagy L.G."/>
            <person name="Floudas D."/>
            <person name="Copeland A."/>
            <person name="Barry K.W."/>
            <person name="Cichocki N."/>
            <person name="Veneault-Fourrey C."/>
            <person name="LaButti K."/>
            <person name="Lindquist E.A."/>
            <person name="Lipzen A."/>
            <person name="Lundell T."/>
            <person name="Morin E."/>
            <person name="Murat C."/>
            <person name="Riley R."/>
            <person name="Ohm R."/>
            <person name="Sun H."/>
            <person name="Tunlid A."/>
            <person name="Henrissat B."/>
            <person name="Grigoriev I.V."/>
            <person name="Hibbett D.S."/>
            <person name="Martin F."/>
        </authorList>
    </citation>
    <scope>NUCLEOTIDE SEQUENCE [LARGE SCALE GENOMIC DNA]</scope>
    <source>
        <strain evidence="9">F 1598</strain>
    </source>
</reference>
<feature type="region of interest" description="Disordered" evidence="5">
    <location>
        <begin position="437"/>
        <end position="506"/>
    </location>
</feature>
<dbReference type="EMBL" id="KN832976">
    <property type="protein sequence ID" value="KIM88551.1"/>
    <property type="molecule type" value="Genomic_DNA"/>
</dbReference>
<evidence type="ECO:0000256" key="2">
    <source>
        <dbReference type="ARBA" id="ARBA00022483"/>
    </source>
</evidence>
<proteinExistence type="inferred from homology"/>
<evidence type="ECO:0000313" key="8">
    <source>
        <dbReference type="EMBL" id="KIM88551.1"/>
    </source>
</evidence>
<dbReference type="GO" id="GO:0006893">
    <property type="term" value="P:Golgi to plasma membrane transport"/>
    <property type="evidence" value="ECO:0007669"/>
    <property type="project" value="TreeGrafter"/>
</dbReference>
<feature type="region of interest" description="Disordered" evidence="5">
    <location>
        <begin position="1"/>
        <end position="148"/>
    </location>
</feature>